<dbReference type="EMBL" id="JARXRM010000012">
    <property type="protein sequence ID" value="MDH5821862.1"/>
    <property type="molecule type" value="Genomic_DNA"/>
</dbReference>
<evidence type="ECO:0000256" key="1">
    <source>
        <dbReference type="SAM" id="MobiDB-lite"/>
    </source>
</evidence>
<feature type="compositionally biased region" description="Basic and acidic residues" evidence="1">
    <location>
        <begin position="123"/>
        <end position="151"/>
    </location>
</feature>
<keyword evidence="3" id="KW-1185">Reference proteome</keyword>
<feature type="region of interest" description="Disordered" evidence="1">
    <location>
        <begin position="1"/>
        <end position="23"/>
    </location>
</feature>
<reference evidence="2 3" key="1">
    <citation type="submission" date="2023-04" db="EMBL/GenBank/DDBJ databases">
        <title>Luteimonas endophyticus RD2P54.</title>
        <authorList>
            <person name="Sun J.-Q."/>
        </authorList>
    </citation>
    <scope>NUCLEOTIDE SEQUENCE [LARGE SCALE GENOMIC DNA]</scope>
    <source>
        <strain evidence="2 3">RD2P54</strain>
    </source>
</reference>
<organism evidence="2 3">
    <name type="scientific">Luteimonas endophytica</name>
    <dbReference type="NCBI Taxonomy" id="3042023"/>
    <lineage>
        <taxon>Bacteria</taxon>
        <taxon>Pseudomonadati</taxon>
        <taxon>Pseudomonadota</taxon>
        <taxon>Gammaproteobacteria</taxon>
        <taxon>Lysobacterales</taxon>
        <taxon>Lysobacteraceae</taxon>
        <taxon>Luteimonas</taxon>
    </lineage>
</organism>
<feature type="compositionally biased region" description="Basic and acidic residues" evidence="1">
    <location>
        <begin position="206"/>
        <end position="236"/>
    </location>
</feature>
<proteinExistence type="predicted"/>
<protein>
    <submittedName>
        <fullName evidence="2">DUF3618 domain-containing protein</fullName>
    </submittedName>
</protein>
<dbReference type="RefSeq" id="WP_280572650.1">
    <property type="nucleotide sequence ID" value="NZ_JARXRM010000012.1"/>
</dbReference>
<dbReference type="Gene3D" id="6.10.140.1430">
    <property type="match status" value="1"/>
</dbReference>
<evidence type="ECO:0000313" key="3">
    <source>
        <dbReference type="Proteomes" id="UP001156940"/>
    </source>
</evidence>
<name>A0ABT6J4W9_9GAMM</name>
<comment type="caution">
    <text evidence="2">The sequence shown here is derived from an EMBL/GenBank/DDBJ whole genome shotgun (WGS) entry which is preliminary data.</text>
</comment>
<accession>A0ABT6J4W9</accession>
<dbReference type="Pfam" id="PF12277">
    <property type="entry name" value="DUF3618"/>
    <property type="match status" value="1"/>
</dbReference>
<dbReference type="InterPro" id="IPR022062">
    <property type="entry name" value="DUF3618"/>
</dbReference>
<feature type="region of interest" description="Disordered" evidence="1">
    <location>
        <begin position="206"/>
        <end position="253"/>
    </location>
</feature>
<feature type="compositionally biased region" description="Polar residues" evidence="1">
    <location>
        <begin position="239"/>
        <end position="253"/>
    </location>
</feature>
<feature type="compositionally biased region" description="Polar residues" evidence="1">
    <location>
        <begin position="1"/>
        <end position="20"/>
    </location>
</feature>
<evidence type="ECO:0000313" key="2">
    <source>
        <dbReference type="EMBL" id="MDH5821862.1"/>
    </source>
</evidence>
<feature type="region of interest" description="Disordered" evidence="1">
    <location>
        <begin position="96"/>
        <end position="167"/>
    </location>
</feature>
<sequence length="253" mass="26967">MISQHTNHSPTGQPASNASPAQLERDIDRQREHIGGLVDALENKLSPGEMFERVLNYSKGGGREFASNLGGTVKANPVPTLLAAAGLMWLYANKDAPQRPPHTGPQHSGFAGAGLDGADWNADDDHPSMRERAREARDGVSEKMGHAKDRASGAAHNAMDSARQRARQANDGFQHMLEDNPMAVGAMGIAVGALLGAMLPSTRKEDELLGKTSDRLTDDAKSLAKRGYDRAAEAGREVSTPQHGGRNQPNAPI</sequence>
<gene>
    <name evidence="2" type="ORF">QFW77_02480</name>
</gene>
<dbReference type="Proteomes" id="UP001156940">
    <property type="component" value="Unassembled WGS sequence"/>
</dbReference>